<feature type="region of interest" description="Disordered" evidence="1">
    <location>
        <begin position="57"/>
        <end position="89"/>
    </location>
</feature>
<evidence type="ECO:0000313" key="2">
    <source>
        <dbReference type="EMBL" id="ERH25451.1"/>
    </source>
</evidence>
<keyword evidence="3" id="KW-1185">Reference proteome</keyword>
<name>U1QU40_9ACTO</name>
<dbReference type="AlphaFoldDB" id="U1QU40"/>
<comment type="caution">
    <text evidence="2">The sequence shown here is derived from an EMBL/GenBank/DDBJ whole genome shotgun (WGS) entry which is preliminary data.</text>
</comment>
<proteinExistence type="predicted"/>
<dbReference type="Proteomes" id="UP000016536">
    <property type="component" value="Unassembled WGS sequence"/>
</dbReference>
<dbReference type="EMBL" id="AWSE01000020">
    <property type="protein sequence ID" value="ERH25451.1"/>
    <property type="molecule type" value="Genomic_DNA"/>
</dbReference>
<dbReference type="HOGENOM" id="CLU_2448032_0_0_11"/>
<sequence>MVVPRETSSQGLIGTCRSTGLRGGRDVRPVLPVAVSVTVDNPKGMPCLRTRRSRRPICMTTSDPTGRPLAGSTDAPCSRAWVGSPPPPS</sequence>
<evidence type="ECO:0000256" key="1">
    <source>
        <dbReference type="SAM" id="MobiDB-lite"/>
    </source>
</evidence>
<gene>
    <name evidence="2" type="ORF">HMPREF1979_00473</name>
</gene>
<protein>
    <submittedName>
        <fullName evidence="2">Uncharacterized protein</fullName>
    </submittedName>
</protein>
<organism evidence="2 3">
    <name type="scientific">Actinomyces johnsonii F0542</name>
    <dbReference type="NCBI Taxonomy" id="1321818"/>
    <lineage>
        <taxon>Bacteria</taxon>
        <taxon>Bacillati</taxon>
        <taxon>Actinomycetota</taxon>
        <taxon>Actinomycetes</taxon>
        <taxon>Actinomycetales</taxon>
        <taxon>Actinomycetaceae</taxon>
        <taxon>Actinomyces</taxon>
    </lineage>
</organism>
<reference evidence="2 3" key="1">
    <citation type="submission" date="2013-08" db="EMBL/GenBank/DDBJ databases">
        <authorList>
            <person name="Weinstock G."/>
            <person name="Sodergren E."/>
            <person name="Wylie T."/>
            <person name="Fulton L."/>
            <person name="Fulton R."/>
            <person name="Fronick C."/>
            <person name="O'Laughlin M."/>
            <person name="Godfrey J."/>
            <person name="Miner T."/>
            <person name="Herter B."/>
            <person name="Appelbaum E."/>
            <person name="Cordes M."/>
            <person name="Lek S."/>
            <person name="Wollam A."/>
            <person name="Pepin K.H."/>
            <person name="Palsikar V.B."/>
            <person name="Mitreva M."/>
            <person name="Wilson R.K."/>
        </authorList>
    </citation>
    <scope>NUCLEOTIDE SEQUENCE [LARGE SCALE GENOMIC DNA]</scope>
    <source>
        <strain evidence="2 3">F0542</strain>
    </source>
</reference>
<evidence type="ECO:0000313" key="3">
    <source>
        <dbReference type="Proteomes" id="UP000016536"/>
    </source>
</evidence>
<accession>U1QU40</accession>